<sequence length="75" mass="8485">MCKTTNEIVATIIQEDESMKNISLILFNLFNLILSLSMAISNLMYTQVCSHFNIAFVVSNLGRYLNNPILVNEKS</sequence>
<gene>
    <name evidence="2" type="ORF">CR513_53931</name>
</gene>
<dbReference type="EMBL" id="QJKJ01013094">
    <property type="protein sequence ID" value="RDX67221.1"/>
    <property type="molecule type" value="Genomic_DNA"/>
</dbReference>
<evidence type="ECO:0000313" key="2">
    <source>
        <dbReference type="EMBL" id="RDX67221.1"/>
    </source>
</evidence>
<dbReference type="Proteomes" id="UP000257109">
    <property type="component" value="Unassembled WGS sequence"/>
</dbReference>
<feature type="transmembrane region" description="Helical" evidence="1">
    <location>
        <begin position="24"/>
        <end position="45"/>
    </location>
</feature>
<evidence type="ECO:0000256" key="1">
    <source>
        <dbReference type="SAM" id="Phobius"/>
    </source>
</evidence>
<comment type="caution">
    <text evidence="2">The sequence shown here is derived from an EMBL/GenBank/DDBJ whole genome shotgun (WGS) entry which is preliminary data.</text>
</comment>
<keyword evidence="1" id="KW-0812">Transmembrane</keyword>
<organism evidence="2 3">
    <name type="scientific">Mucuna pruriens</name>
    <name type="common">Velvet bean</name>
    <name type="synonym">Dolichos pruriens</name>
    <dbReference type="NCBI Taxonomy" id="157652"/>
    <lineage>
        <taxon>Eukaryota</taxon>
        <taxon>Viridiplantae</taxon>
        <taxon>Streptophyta</taxon>
        <taxon>Embryophyta</taxon>
        <taxon>Tracheophyta</taxon>
        <taxon>Spermatophyta</taxon>
        <taxon>Magnoliopsida</taxon>
        <taxon>eudicotyledons</taxon>
        <taxon>Gunneridae</taxon>
        <taxon>Pentapetalae</taxon>
        <taxon>rosids</taxon>
        <taxon>fabids</taxon>
        <taxon>Fabales</taxon>
        <taxon>Fabaceae</taxon>
        <taxon>Papilionoideae</taxon>
        <taxon>50 kb inversion clade</taxon>
        <taxon>NPAAA clade</taxon>
        <taxon>indigoferoid/millettioid clade</taxon>
        <taxon>Phaseoleae</taxon>
        <taxon>Mucuna</taxon>
    </lineage>
</organism>
<feature type="non-terminal residue" evidence="2">
    <location>
        <position position="1"/>
    </location>
</feature>
<protein>
    <submittedName>
        <fullName evidence="2">Uncharacterized protein</fullName>
    </submittedName>
</protein>
<keyword evidence="1" id="KW-0472">Membrane</keyword>
<reference evidence="2" key="1">
    <citation type="submission" date="2018-05" db="EMBL/GenBank/DDBJ databases">
        <title>Draft genome of Mucuna pruriens seed.</title>
        <authorList>
            <person name="Nnadi N.E."/>
            <person name="Vos R."/>
            <person name="Hasami M.H."/>
            <person name="Devisetty U.K."/>
            <person name="Aguiy J.C."/>
        </authorList>
    </citation>
    <scope>NUCLEOTIDE SEQUENCE [LARGE SCALE GENOMIC DNA]</scope>
    <source>
        <strain evidence="2">JCA_2017</strain>
    </source>
</reference>
<dbReference type="AlphaFoldDB" id="A0A371EMD8"/>
<proteinExistence type="predicted"/>
<evidence type="ECO:0000313" key="3">
    <source>
        <dbReference type="Proteomes" id="UP000257109"/>
    </source>
</evidence>
<accession>A0A371EMD8</accession>
<name>A0A371EMD8_MUCPR</name>
<keyword evidence="3" id="KW-1185">Reference proteome</keyword>
<keyword evidence="1" id="KW-1133">Transmembrane helix</keyword>